<feature type="transmembrane region" description="Helical" evidence="1">
    <location>
        <begin position="54"/>
        <end position="71"/>
    </location>
</feature>
<gene>
    <name evidence="2" type="ORF">FHS65_001031</name>
</gene>
<feature type="transmembrane region" description="Helical" evidence="1">
    <location>
        <begin position="103"/>
        <end position="122"/>
    </location>
</feature>
<proteinExistence type="predicted"/>
<dbReference type="RefSeq" id="WP_241153188.1">
    <property type="nucleotide sequence ID" value="NZ_JACIJB010000002.1"/>
</dbReference>
<keyword evidence="3" id="KW-1185">Reference proteome</keyword>
<organism evidence="2 3">
    <name type="scientific">Brevundimonas halotolerans</name>
    <dbReference type="NCBI Taxonomy" id="69670"/>
    <lineage>
        <taxon>Bacteria</taxon>
        <taxon>Pseudomonadati</taxon>
        <taxon>Pseudomonadota</taxon>
        <taxon>Alphaproteobacteria</taxon>
        <taxon>Caulobacterales</taxon>
        <taxon>Caulobacteraceae</taxon>
        <taxon>Brevundimonas</taxon>
    </lineage>
</organism>
<evidence type="ECO:0000256" key="1">
    <source>
        <dbReference type="SAM" id="Phobius"/>
    </source>
</evidence>
<keyword evidence="1" id="KW-1133">Transmembrane helix</keyword>
<dbReference type="Proteomes" id="UP000548978">
    <property type="component" value="Unassembled WGS sequence"/>
</dbReference>
<dbReference type="AlphaFoldDB" id="A0A7W9E6W3"/>
<dbReference type="PANTHER" id="PTHR28008:SF1">
    <property type="entry name" value="DOMAIN PROTEIN, PUTATIVE (AFU_ORTHOLOGUE AFUA_3G10980)-RELATED"/>
    <property type="match status" value="1"/>
</dbReference>
<evidence type="ECO:0000313" key="2">
    <source>
        <dbReference type="EMBL" id="MBB5660291.1"/>
    </source>
</evidence>
<feature type="transmembrane region" description="Helical" evidence="1">
    <location>
        <begin position="18"/>
        <end position="39"/>
    </location>
</feature>
<dbReference type="EMBL" id="JACIJB010000002">
    <property type="protein sequence ID" value="MBB5660291.1"/>
    <property type="molecule type" value="Genomic_DNA"/>
</dbReference>
<keyword evidence="1" id="KW-0472">Membrane</keyword>
<evidence type="ECO:0000313" key="3">
    <source>
        <dbReference type="Proteomes" id="UP000548978"/>
    </source>
</evidence>
<keyword evidence="1" id="KW-0812">Transmembrane</keyword>
<comment type="caution">
    <text evidence="2">The sequence shown here is derived from an EMBL/GenBank/DDBJ whole genome shotgun (WGS) entry which is preliminary data.</text>
</comment>
<dbReference type="NCBIfam" id="NF037970">
    <property type="entry name" value="vanZ_1"/>
    <property type="match status" value="1"/>
</dbReference>
<dbReference type="PANTHER" id="PTHR28008">
    <property type="entry name" value="DOMAIN PROTEIN, PUTATIVE (AFU_ORTHOLOGUE AFUA_3G10980)-RELATED"/>
    <property type="match status" value="1"/>
</dbReference>
<feature type="transmembrane region" description="Helical" evidence="1">
    <location>
        <begin position="78"/>
        <end position="97"/>
    </location>
</feature>
<accession>A0A7W9E6W3</accession>
<protein>
    <submittedName>
        <fullName evidence="2">VanZ family protein</fullName>
    </submittedName>
</protein>
<reference evidence="2 3" key="1">
    <citation type="submission" date="2020-08" db="EMBL/GenBank/DDBJ databases">
        <title>Genomic Encyclopedia of Type Strains, Phase IV (KMG-IV): sequencing the most valuable type-strain genomes for metagenomic binning, comparative biology and taxonomic classification.</title>
        <authorList>
            <person name="Goeker M."/>
        </authorList>
    </citation>
    <scope>NUCLEOTIDE SEQUENCE [LARGE SCALE GENOMIC DNA]</scope>
    <source>
        <strain evidence="2 3">DSM 24448</strain>
    </source>
</reference>
<name>A0A7W9E6W3_9CAUL</name>
<sequence length="131" mass="14034">MSETETVTVDAPSPGAPLVLWAIRLAAVVAALATLWLAFEPLGDRPGLIPWDKAGHFLSFFVLTLLLSLALPRVPRGIVILVLVIAGGGIEIVQSYVGRDADWKDWIADIAGIACAALPVWLEALRQRLKG</sequence>